<feature type="non-terminal residue" evidence="2">
    <location>
        <position position="230"/>
    </location>
</feature>
<dbReference type="Proteomes" id="UP001177023">
    <property type="component" value="Unassembled WGS sequence"/>
</dbReference>
<comment type="caution">
    <text evidence="2">The sequence shown here is derived from an EMBL/GenBank/DDBJ whole genome shotgun (WGS) entry which is preliminary data.</text>
</comment>
<evidence type="ECO:0000313" key="2">
    <source>
        <dbReference type="EMBL" id="CAJ0557465.1"/>
    </source>
</evidence>
<accession>A0AA36C2Y0</accession>
<name>A0AA36C2Y0_9BILA</name>
<feature type="region of interest" description="Disordered" evidence="1">
    <location>
        <begin position="142"/>
        <end position="164"/>
    </location>
</feature>
<evidence type="ECO:0000256" key="1">
    <source>
        <dbReference type="SAM" id="MobiDB-lite"/>
    </source>
</evidence>
<sequence length="230" mass="25389">MIPLRGQYPYPDAGLRCPTSPRSSNRLPILQPNSTTLRYPAKRIVPDSPRLCSKAQTLTRYRKPPVPIEPLERRIGPGQRKFEIRRRDQKCAGNIRDDAPRPVGNCHNPALCAPGPPGWKHNNTSSNAATLASRLSLSVSRGGTVRTLSGPAARGESANDPRHDRADRELLLPWVIHPSGTPNFCYFQWRRDSGPILQRSQPPHPGGIGTLAGLPTREGRDDIDEAGRKL</sequence>
<organism evidence="2 3">
    <name type="scientific">Mesorhabditis spiculigera</name>
    <dbReference type="NCBI Taxonomy" id="96644"/>
    <lineage>
        <taxon>Eukaryota</taxon>
        <taxon>Metazoa</taxon>
        <taxon>Ecdysozoa</taxon>
        <taxon>Nematoda</taxon>
        <taxon>Chromadorea</taxon>
        <taxon>Rhabditida</taxon>
        <taxon>Rhabditina</taxon>
        <taxon>Rhabditomorpha</taxon>
        <taxon>Rhabditoidea</taxon>
        <taxon>Rhabditidae</taxon>
        <taxon>Mesorhabditinae</taxon>
        <taxon>Mesorhabditis</taxon>
    </lineage>
</organism>
<gene>
    <name evidence="2" type="ORF">MSPICULIGERA_LOCUS223</name>
</gene>
<keyword evidence="3" id="KW-1185">Reference proteome</keyword>
<dbReference type="AlphaFoldDB" id="A0AA36C2Y0"/>
<feature type="region of interest" description="Disordered" evidence="1">
    <location>
        <begin position="1"/>
        <end position="28"/>
    </location>
</feature>
<protein>
    <submittedName>
        <fullName evidence="2">Uncharacterized protein</fullName>
    </submittedName>
</protein>
<evidence type="ECO:0000313" key="3">
    <source>
        <dbReference type="Proteomes" id="UP001177023"/>
    </source>
</evidence>
<feature type="compositionally biased region" description="Basic and acidic residues" evidence="1">
    <location>
        <begin position="217"/>
        <end position="230"/>
    </location>
</feature>
<reference evidence="2" key="1">
    <citation type="submission" date="2023-06" db="EMBL/GenBank/DDBJ databases">
        <authorList>
            <person name="Delattre M."/>
        </authorList>
    </citation>
    <scope>NUCLEOTIDE SEQUENCE</scope>
    <source>
        <strain evidence="2">AF72</strain>
    </source>
</reference>
<proteinExistence type="predicted"/>
<feature type="region of interest" description="Disordered" evidence="1">
    <location>
        <begin position="197"/>
        <end position="230"/>
    </location>
</feature>
<dbReference type="EMBL" id="CATQJA010000012">
    <property type="protein sequence ID" value="CAJ0557465.1"/>
    <property type="molecule type" value="Genomic_DNA"/>
</dbReference>